<dbReference type="Pfam" id="PF00173">
    <property type="entry name" value="Cyt-b5"/>
    <property type="match status" value="1"/>
</dbReference>
<dbReference type="InterPro" id="IPR050668">
    <property type="entry name" value="Cytochrome_b5"/>
</dbReference>
<comment type="caution">
    <text evidence="10">The sequence shown here is derived from an EMBL/GenBank/DDBJ whole genome shotgun (WGS) entry which is preliminary data.</text>
</comment>
<reference evidence="10" key="1">
    <citation type="submission" date="2020-12" db="EMBL/GenBank/DDBJ databases">
        <title>WGS assembly of Carya illinoinensis cv. Pawnee.</title>
        <authorList>
            <person name="Platts A."/>
            <person name="Shu S."/>
            <person name="Wright S."/>
            <person name="Barry K."/>
            <person name="Edger P."/>
            <person name="Pires J.C."/>
            <person name="Schmutz J."/>
        </authorList>
    </citation>
    <scope>NUCLEOTIDE SEQUENCE</scope>
    <source>
        <tissue evidence="10">Leaf</tissue>
    </source>
</reference>
<dbReference type="GO" id="GO:0046872">
    <property type="term" value="F:metal ion binding"/>
    <property type="evidence" value="ECO:0007669"/>
    <property type="project" value="UniProtKB-UniRule"/>
</dbReference>
<dbReference type="SUPFAM" id="SSF55856">
    <property type="entry name" value="Cytochrome b5-like heme/steroid binding domain"/>
    <property type="match status" value="1"/>
</dbReference>
<dbReference type="EMBL" id="CM031829">
    <property type="protein sequence ID" value="KAG6714295.1"/>
    <property type="molecule type" value="Genomic_DNA"/>
</dbReference>
<feature type="domain" description="Cytochrome b5 heme-binding" evidence="9">
    <location>
        <begin position="5"/>
        <end position="81"/>
    </location>
</feature>
<comment type="similarity">
    <text evidence="7 8">Belongs to the cytochrome b5 family.</text>
</comment>
<sequence>MASKPKVYHFDEVVTHNETKDCWLIISGKVYDVSAFMDDHPGGSEVLLGATGKDATNDYEDVGHSESAKELMAKYAIGDIDASTVPKKRTYIPPKQAPYNPDKTSDFVLNILQFLVPLLLLGLAYAVRQFSKKE</sequence>
<evidence type="ECO:0000256" key="1">
    <source>
        <dbReference type="ARBA" id="ARBA00004370"/>
    </source>
</evidence>
<dbReference type="SMART" id="SM01117">
    <property type="entry name" value="Cyt-b5"/>
    <property type="match status" value="1"/>
</dbReference>
<evidence type="ECO:0000313" key="12">
    <source>
        <dbReference type="Proteomes" id="UP000811609"/>
    </source>
</evidence>
<feature type="transmembrane region" description="Helical" evidence="8">
    <location>
        <begin position="107"/>
        <end position="127"/>
    </location>
</feature>
<evidence type="ECO:0000259" key="9">
    <source>
        <dbReference type="PROSITE" id="PS50255"/>
    </source>
</evidence>
<dbReference type="AlphaFoldDB" id="A0A8T1QLG6"/>
<name>A0A8T1QLG6_CARIL</name>
<keyword evidence="3 8" id="KW-0812">Transmembrane</keyword>
<evidence type="ECO:0000256" key="4">
    <source>
        <dbReference type="ARBA" id="ARBA00022723"/>
    </source>
</evidence>
<evidence type="ECO:0000256" key="8">
    <source>
        <dbReference type="RuleBase" id="RU362121"/>
    </source>
</evidence>
<keyword evidence="4 8" id="KW-0479">Metal-binding</keyword>
<proteinExistence type="inferred from homology"/>
<dbReference type="GO" id="GO:0016020">
    <property type="term" value="C:membrane"/>
    <property type="evidence" value="ECO:0007669"/>
    <property type="project" value="UniProtKB-SubCell"/>
</dbReference>
<gene>
    <name evidence="10" type="ORF">CIPAW_05G201600</name>
    <name evidence="11" type="ORF">I3842_05G196700</name>
</gene>
<dbReference type="PANTHER" id="PTHR19359:SF144">
    <property type="entry name" value="CYTOCHROME B5"/>
    <property type="match status" value="1"/>
</dbReference>
<dbReference type="PRINTS" id="PR00363">
    <property type="entry name" value="CYTOCHROMEB5"/>
</dbReference>
<dbReference type="Proteomes" id="UP000811609">
    <property type="component" value="Chromosome 5"/>
</dbReference>
<evidence type="ECO:0000313" key="10">
    <source>
        <dbReference type="EMBL" id="KAG6655235.1"/>
    </source>
</evidence>
<evidence type="ECO:0000256" key="2">
    <source>
        <dbReference type="ARBA" id="ARBA00022617"/>
    </source>
</evidence>
<organism evidence="10 12">
    <name type="scientific">Carya illinoinensis</name>
    <name type="common">Pecan</name>
    <dbReference type="NCBI Taxonomy" id="32201"/>
    <lineage>
        <taxon>Eukaryota</taxon>
        <taxon>Viridiplantae</taxon>
        <taxon>Streptophyta</taxon>
        <taxon>Embryophyta</taxon>
        <taxon>Tracheophyta</taxon>
        <taxon>Spermatophyta</taxon>
        <taxon>Magnoliopsida</taxon>
        <taxon>eudicotyledons</taxon>
        <taxon>Gunneridae</taxon>
        <taxon>Pentapetalae</taxon>
        <taxon>rosids</taxon>
        <taxon>fabids</taxon>
        <taxon>Fagales</taxon>
        <taxon>Juglandaceae</taxon>
        <taxon>Carya</taxon>
    </lineage>
</organism>
<dbReference type="PANTHER" id="PTHR19359">
    <property type="entry name" value="CYTOCHROME B5"/>
    <property type="match status" value="1"/>
</dbReference>
<dbReference type="InterPro" id="IPR018506">
    <property type="entry name" value="Cyt_B5_heme-BS"/>
</dbReference>
<evidence type="ECO:0000256" key="7">
    <source>
        <dbReference type="ARBA" id="ARBA00038168"/>
    </source>
</evidence>
<comment type="subcellular location">
    <subcellularLocation>
        <location evidence="1">Membrane</location>
    </subcellularLocation>
</comment>
<reference evidence="11" key="2">
    <citation type="submission" date="2021-01" db="EMBL/GenBank/DDBJ databases">
        <authorList>
            <person name="Lovell J.T."/>
            <person name="Bentley N."/>
            <person name="Bhattarai G."/>
            <person name="Jenkins J.W."/>
            <person name="Sreedasyam A."/>
            <person name="Alarcon Y."/>
            <person name="Bock C."/>
            <person name="Boston L."/>
            <person name="Carlson J."/>
            <person name="Cervantes K."/>
            <person name="Clermont K."/>
            <person name="Krom N."/>
            <person name="Kubenka K."/>
            <person name="Mamidi S."/>
            <person name="Mattison C."/>
            <person name="Monteros M."/>
            <person name="Pisani C."/>
            <person name="Plott C."/>
            <person name="Rajasekar S."/>
            <person name="Rhein H.S."/>
            <person name="Rohla C."/>
            <person name="Song M."/>
            <person name="Hilaire R.S."/>
            <person name="Shu S."/>
            <person name="Wells L."/>
            <person name="Wang X."/>
            <person name="Webber J."/>
            <person name="Heerema R.J."/>
            <person name="Klein P."/>
            <person name="Conner P."/>
            <person name="Grauke L."/>
            <person name="Grimwood J."/>
            <person name="Schmutz J."/>
            <person name="Randall J.J."/>
        </authorList>
    </citation>
    <scope>NUCLEOTIDE SEQUENCE</scope>
    <source>
        <tissue evidence="11">Leaf</tissue>
    </source>
</reference>
<dbReference type="PROSITE" id="PS00191">
    <property type="entry name" value="CYTOCHROME_B5_1"/>
    <property type="match status" value="1"/>
</dbReference>
<accession>A0A8T1QLG6</accession>
<evidence type="ECO:0000313" key="11">
    <source>
        <dbReference type="EMBL" id="KAG6714295.1"/>
    </source>
</evidence>
<dbReference type="OrthoDB" id="260519at2759"/>
<dbReference type="Gene3D" id="3.10.120.10">
    <property type="entry name" value="Cytochrome b5-like heme/steroid binding domain"/>
    <property type="match status" value="1"/>
</dbReference>
<dbReference type="FunFam" id="3.10.120.10:FF:000002">
    <property type="entry name" value="Cytochrome b5 type B"/>
    <property type="match status" value="1"/>
</dbReference>
<protein>
    <recommendedName>
        <fullName evidence="9">Cytochrome b5 heme-binding domain-containing protein</fullName>
    </recommendedName>
</protein>
<keyword evidence="8" id="KW-1133">Transmembrane helix</keyword>
<dbReference type="InterPro" id="IPR036400">
    <property type="entry name" value="Cyt_B5-like_heme/steroid_sf"/>
</dbReference>
<dbReference type="PROSITE" id="PS50255">
    <property type="entry name" value="CYTOCHROME_B5_2"/>
    <property type="match status" value="1"/>
</dbReference>
<keyword evidence="5 8" id="KW-0408">Iron</keyword>
<dbReference type="EMBL" id="CM031813">
    <property type="protein sequence ID" value="KAG6655235.1"/>
    <property type="molecule type" value="Genomic_DNA"/>
</dbReference>
<evidence type="ECO:0000256" key="5">
    <source>
        <dbReference type="ARBA" id="ARBA00023004"/>
    </source>
</evidence>
<keyword evidence="6 8" id="KW-0472">Membrane</keyword>
<keyword evidence="2 8" id="KW-0349">Heme</keyword>
<keyword evidence="12" id="KW-1185">Reference proteome</keyword>
<evidence type="ECO:0000256" key="6">
    <source>
        <dbReference type="ARBA" id="ARBA00023136"/>
    </source>
</evidence>
<dbReference type="Proteomes" id="UP000811246">
    <property type="component" value="Chromosome 5"/>
</dbReference>
<dbReference type="GO" id="GO:0020037">
    <property type="term" value="F:heme binding"/>
    <property type="evidence" value="ECO:0007669"/>
    <property type="project" value="UniProtKB-UniRule"/>
</dbReference>
<evidence type="ECO:0000256" key="3">
    <source>
        <dbReference type="ARBA" id="ARBA00022692"/>
    </source>
</evidence>
<dbReference type="InterPro" id="IPR001199">
    <property type="entry name" value="Cyt_B5-like_heme/steroid-bd"/>
</dbReference>